<gene>
    <name evidence="4" type="ORF">NCAST_11_00970</name>
</gene>
<feature type="compositionally biased region" description="Low complexity" evidence="1">
    <location>
        <begin position="95"/>
        <end position="119"/>
    </location>
</feature>
<organism evidence="4 5">
    <name type="scientific">Nocardia asteroides NBRC 15531</name>
    <dbReference type="NCBI Taxonomy" id="1110697"/>
    <lineage>
        <taxon>Bacteria</taxon>
        <taxon>Bacillati</taxon>
        <taxon>Actinomycetota</taxon>
        <taxon>Actinomycetes</taxon>
        <taxon>Mycobacteriales</taxon>
        <taxon>Nocardiaceae</taxon>
        <taxon>Nocardia</taxon>
    </lineage>
</organism>
<dbReference type="Proteomes" id="UP000017048">
    <property type="component" value="Unassembled WGS sequence"/>
</dbReference>
<proteinExistence type="predicted"/>
<evidence type="ECO:0000313" key="5">
    <source>
        <dbReference type="Proteomes" id="UP000017048"/>
    </source>
</evidence>
<keyword evidence="3" id="KW-0732">Signal</keyword>
<evidence type="ECO:0000256" key="1">
    <source>
        <dbReference type="SAM" id="MobiDB-lite"/>
    </source>
</evidence>
<feature type="transmembrane region" description="Helical" evidence="2">
    <location>
        <begin position="173"/>
        <end position="196"/>
    </location>
</feature>
<feature type="region of interest" description="Disordered" evidence="1">
    <location>
        <begin position="87"/>
        <end position="121"/>
    </location>
</feature>
<sequence length="379" mass="38562">MFRARIVRGIVLAGMVSGAMSVGGVAAADDGRALAVDARVSVASPQPESMFGGLAAWLPPELRQPDRLVDLLGGLVDLGPFAEWIGPWQAPPEVGPQAGPPVDAQAPPDDPGARPASGPVTATVAVSAESDVEATPLVMPPVHATPIELGEGPTGDESIDTAPSSAYDSLHHAFLGFAVAAMVIAFALVASTVLTGTVPAGGPRRRAVGHRTAWDRAPRGTRGSEPADRPAVPPPHHKLGRGPDLRSAPGRRAAPEQEVSPCCDPGDRFSTWSAAVLGWDPAGDTSSSAGPDRDPGGGKSASGRSNRDMYAHNTSQPHCRCGRSRADTDHLVGARAGPRRSTGGIGNANAPPRPGSEPVESAPVESTVEPAIGGAAPVT</sequence>
<reference evidence="4 5" key="1">
    <citation type="journal article" date="2014" name="BMC Genomics">
        <title>Genome based analysis of type-I polyketide synthase and nonribosomal peptide synthetase gene clusters in seven strains of five representative Nocardia species.</title>
        <authorList>
            <person name="Komaki H."/>
            <person name="Ichikawa N."/>
            <person name="Hosoyama A."/>
            <person name="Takahashi-Nakaguchi A."/>
            <person name="Matsuzawa T."/>
            <person name="Suzuki K."/>
            <person name="Fujita N."/>
            <person name="Gonoi T."/>
        </authorList>
    </citation>
    <scope>NUCLEOTIDE SEQUENCE [LARGE SCALE GENOMIC DNA]</scope>
    <source>
        <strain evidence="4 5">NBRC 15531</strain>
    </source>
</reference>
<protein>
    <submittedName>
        <fullName evidence="4">Uncharacterized protein</fullName>
    </submittedName>
</protein>
<accession>U5EBR4</accession>
<keyword evidence="5" id="KW-1185">Reference proteome</keyword>
<keyword evidence="2" id="KW-0812">Transmembrane</keyword>
<dbReference type="GeneID" id="91515102"/>
<evidence type="ECO:0000256" key="3">
    <source>
        <dbReference type="SAM" id="SignalP"/>
    </source>
</evidence>
<evidence type="ECO:0000313" key="4">
    <source>
        <dbReference type="EMBL" id="GAD82599.1"/>
    </source>
</evidence>
<feature type="region of interest" description="Disordered" evidence="1">
    <location>
        <begin position="278"/>
        <end position="379"/>
    </location>
</feature>
<feature type="chain" id="PRO_5039221274" evidence="3">
    <location>
        <begin position="28"/>
        <end position="379"/>
    </location>
</feature>
<feature type="signal peptide" evidence="3">
    <location>
        <begin position="1"/>
        <end position="27"/>
    </location>
</feature>
<dbReference type="EMBL" id="BAFO02000011">
    <property type="protein sequence ID" value="GAD82599.1"/>
    <property type="molecule type" value="Genomic_DNA"/>
</dbReference>
<name>U5EBR4_NOCAS</name>
<evidence type="ECO:0000256" key="2">
    <source>
        <dbReference type="SAM" id="Phobius"/>
    </source>
</evidence>
<comment type="caution">
    <text evidence="4">The sequence shown here is derived from an EMBL/GenBank/DDBJ whole genome shotgun (WGS) entry which is preliminary data.</text>
</comment>
<dbReference type="RefSeq" id="WP_022565781.1">
    <property type="nucleotide sequence ID" value="NZ_BAFO02000011.1"/>
</dbReference>
<dbReference type="AlphaFoldDB" id="U5EBR4"/>
<feature type="region of interest" description="Disordered" evidence="1">
    <location>
        <begin position="197"/>
        <end position="266"/>
    </location>
</feature>
<keyword evidence="2" id="KW-0472">Membrane</keyword>
<keyword evidence="2" id="KW-1133">Transmembrane helix</keyword>